<dbReference type="RefSeq" id="WP_005956039.1">
    <property type="nucleotide sequence ID" value="NZ_AOJP01000008.1"/>
</dbReference>
<dbReference type="InterPro" id="IPR002678">
    <property type="entry name" value="DUF34/NIF3"/>
</dbReference>
<evidence type="ECO:0000256" key="4">
    <source>
        <dbReference type="PIRSR" id="PIRSR602678-1"/>
    </source>
</evidence>
<protein>
    <recommendedName>
        <fullName evidence="2">GTP cyclohydrolase 1 type 2 homolog</fullName>
    </recommendedName>
</protein>
<evidence type="ECO:0000313" key="5">
    <source>
        <dbReference type="EMBL" id="KID50046.1"/>
    </source>
</evidence>
<dbReference type="EMBL" id="AUZI01000008">
    <property type="protein sequence ID" value="KID50046.1"/>
    <property type="molecule type" value="Genomic_DNA"/>
</dbReference>
<evidence type="ECO:0000256" key="2">
    <source>
        <dbReference type="ARBA" id="ARBA00022112"/>
    </source>
</evidence>
<dbReference type="OrthoDB" id="9792792at2"/>
<dbReference type="GeneID" id="75076676"/>
<evidence type="ECO:0000313" key="6">
    <source>
        <dbReference type="Proteomes" id="UP000031184"/>
    </source>
</evidence>
<dbReference type="PANTHER" id="PTHR13799:SF14">
    <property type="entry name" value="GTP CYCLOHYDROLASE 1 TYPE 2 HOMOLOG"/>
    <property type="match status" value="1"/>
</dbReference>
<keyword evidence="3 4" id="KW-0479">Metal-binding</keyword>
<accession>A0A017H5Q5</accession>
<feature type="binding site" evidence="4">
    <location>
        <position position="227"/>
    </location>
    <ligand>
        <name>a divalent metal cation</name>
        <dbReference type="ChEBI" id="CHEBI:60240"/>
        <label>1</label>
    </ligand>
</feature>
<dbReference type="Proteomes" id="UP000031184">
    <property type="component" value="Unassembled WGS sequence"/>
</dbReference>
<dbReference type="SUPFAM" id="SSF102705">
    <property type="entry name" value="NIF3 (NGG1p interacting factor 3)-like"/>
    <property type="match status" value="1"/>
</dbReference>
<reference evidence="5 6" key="1">
    <citation type="submission" date="2013-08" db="EMBL/GenBank/DDBJ databases">
        <title>An opportunistic ruminal bacterium that causes liver abscesses in cattle.</title>
        <authorList>
            <person name="Benahmed F.H."/>
            <person name="Rasmussen M."/>
            <person name="Harbottle H."/>
            <person name="Soppet D."/>
            <person name="Nagaraja T.G."/>
            <person name="Davidson M."/>
        </authorList>
    </citation>
    <scope>NUCLEOTIDE SEQUENCE [LARGE SCALE GENOMIC DNA]</scope>
    <source>
        <strain evidence="5 6">B35</strain>
    </source>
</reference>
<dbReference type="AlphaFoldDB" id="A0A017H5Q5"/>
<feature type="binding site" evidence="4">
    <location>
        <position position="64"/>
    </location>
    <ligand>
        <name>a divalent metal cation</name>
        <dbReference type="ChEBI" id="CHEBI:60240"/>
        <label>2</label>
    </ligand>
</feature>
<feature type="binding site" evidence="4">
    <location>
        <position position="103"/>
    </location>
    <ligand>
        <name>a divalent metal cation</name>
        <dbReference type="ChEBI" id="CHEBI:60240"/>
        <label>1</label>
    </ligand>
</feature>
<dbReference type="Gene3D" id="3.40.1390.30">
    <property type="entry name" value="NIF3 (NGG1p interacting factor 3)-like"/>
    <property type="match status" value="2"/>
</dbReference>
<gene>
    <name evidence="5" type="ORF">C095_01185</name>
</gene>
<dbReference type="GO" id="GO:0046872">
    <property type="term" value="F:metal ion binding"/>
    <property type="evidence" value="ECO:0007669"/>
    <property type="project" value="UniProtKB-KW"/>
</dbReference>
<comment type="similarity">
    <text evidence="1">Belongs to the GTP cyclohydrolase I type 2/NIF3 family.</text>
</comment>
<dbReference type="GO" id="GO:0005737">
    <property type="term" value="C:cytoplasm"/>
    <property type="evidence" value="ECO:0007669"/>
    <property type="project" value="TreeGrafter"/>
</dbReference>
<dbReference type="InterPro" id="IPR036069">
    <property type="entry name" value="DUF34/NIF3_sf"/>
</dbReference>
<dbReference type="PANTHER" id="PTHR13799">
    <property type="entry name" value="NGG1 INTERACTING FACTOR 3"/>
    <property type="match status" value="1"/>
</dbReference>
<feature type="binding site" evidence="4">
    <location>
        <position position="65"/>
    </location>
    <ligand>
        <name>a divalent metal cation</name>
        <dbReference type="ChEBI" id="CHEBI:60240"/>
        <label>1</label>
    </ligand>
</feature>
<organism evidence="5 6">
    <name type="scientific">Fusobacterium necrophorum subsp. funduliforme B35</name>
    <dbReference type="NCBI Taxonomy" id="1226633"/>
    <lineage>
        <taxon>Bacteria</taxon>
        <taxon>Fusobacteriati</taxon>
        <taxon>Fusobacteriota</taxon>
        <taxon>Fusobacteriia</taxon>
        <taxon>Fusobacteriales</taxon>
        <taxon>Fusobacteriaceae</taxon>
        <taxon>Fusobacterium</taxon>
    </lineage>
</organism>
<name>A0A017H5Q5_9FUSO</name>
<dbReference type="Pfam" id="PF01784">
    <property type="entry name" value="DUF34_NIF3"/>
    <property type="match status" value="1"/>
</dbReference>
<proteinExistence type="inferred from homology"/>
<sequence>MKTKDFISILERKYPKVLAEEWDNVGLLVGDAEKEVHNILLALDVTEEVIDFAVTHSFDMIISHHPIIFRGIKRVLQQDVLGAKIFKLVKHGINVYTLHTNLDAQKAGLNDYILEKLGVTVSTVLEKREDGTGIGRMFQYPEGKSVEEIQKLLSHKLGLSFQRYIGNDMQQVVHRVCLVNGSGMSYWRMAKSKGAELFITGDVSYHDALDAKECGMSVIDMGHYEAEHFFAELLMRDFKHTLLKFQIFESKPVFQFIK</sequence>
<dbReference type="FunFam" id="3.40.1390.30:FF:000001">
    <property type="entry name" value="GTP cyclohydrolase 1 type 2"/>
    <property type="match status" value="1"/>
</dbReference>
<evidence type="ECO:0000256" key="1">
    <source>
        <dbReference type="ARBA" id="ARBA00006964"/>
    </source>
</evidence>
<dbReference type="NCBIfam" id="TIGR00486">
    <property type="entry name" value="YbgI_SA1388"/>
    <property type="match status" value="1"/>
</dbReference>
<comment type="caution">
    <text evidence="5">The sequence shown here is derived from an EMBL/GenBank/DDBJ whole genome shotgun (WGS) entry which is preliminary data.</text>
</comment>
<evidence type="ECO:0000256" key="3">
    <source>
        <dbReference type="ARBA" id="ARBA00022723"/>
    </source>
</evidence>
<dbReference type="PATRIC" id="fig|1226633.4.peg.233"/>
<feature type="binding site" evidence="4">
    <location>
        <position position="223"/>
    </location>
    <ligand>
        <name>a divalent metal cation</name>
        <dbReference type="ChEBI" id="CHEBI:60240"/>
        <label>1</label>
    </ligand>
</feature>